<keyword evidence="4" id="KW-0349">Heme</keyword>
<evidence type="ECO:0000313" key="5">
    <source>
        <dbReference type="EnsemblMetazoa" id="CLYHEMP013584.1"/>
    </source>
</evidence>
<name>A0A7M6DK21_9CNID</name>
<feature type="binding site" description="axial binding residue" evidence="4">
    <location>
        <position position="432"/>
    </location>
    <ligand>
        <name>heme b</name>
        <dbReference type="ChEBI" id="CHEBI:60344"/>
    </ligand>
    <ligandPart>
        <name>Fe</name>
        <dbReference type="ChEBI" id="CHEBI:18248"/>
    </ligandPart>
</feature>
<accession>A0A7M6DK21</accession>
<organism evidence="5 6">
    <name type="scientific">Clytia hemisphaerica</name>
    <dbReference type="NCBI Taxonomy" id="252671"/>
    <lineage>
        <taxon>Eukaryota</taxon>
        <taxon>Metazoa</taxon>
        <taxon>Cnidaria</taxon>
        <taxon>Hydrozoa</taxon>
        <taxon>Hydroidolina</taxon>
        <taxon>Leptothecata</taxon>
        <taxon>Obeliida</taxon>
        <taxon>Clytiidae</taxon>
        <taxon>Clytia</taxon>
    </lineage>
</organism>
<reference evidence="5" key="1">
    <citation type="submission" date="2021-01" db="UniProtKB">
        <authorList>
            <consortium name="EnsemblMetazoa"/>
        </authorList>
    </citation>
    <scope>IDENTIFICATION</scope>
</reference>
<evidence type="ECO:0000256" key="1">
    <source>
        <dbReference type="ARBA" id="ARBA00004613"/>
    </source>
</evidence>
<protein>
    <submittedName>
        <fullName evidence="5">Uncharacterized protein</fullName>
    </submittedName>
</protein>
<evidence type="ECO:0000256" key="4">
    <source>
        <dbReference type="PIRSR" id="PIRSR619791-2"/>
    </source>
</evidence>
<dbReference type="GO" id="GO:0020037">
    <property type="term" value="F:heme binding"/>
    <property type="evidence" value="ECO:0007669"/>
    <property type="project" value="InterPro"/>
</dbReference>
<dbReference type="PANTHER" id="PTHR11475:SF4">
    <property type="entry name" value="CHORION PEROXIDASE"/>
    <property type="match status" value="1"/>
</dbReference>
<keyword evidence="4" id="KW-0479">Metal-binding</keyword>
<keyword evidence="2" id="KW-0964">Secreted</keyword>
<evidence type="ECO:0000313" key="6">
    <source>
        <dbReference type="Proteomes" id="UP000594262"/>
    </source>
</evidence>
<dbReference type="EnsemblMetazoa" id="CLYHEMT013584.1">
    <property type="protein sequence ID" value="CLYHEMP013584.1"/>
    <property type="gene ID" value="CLYHEMG013584"/>
</dbReference>
<dbReference type="Pfam" id="PF03098">
    <property type="entry name" value="An_peroxidase"/>
    <property type="match status" value="1"/>
</dbReference>
<proteinExistence type="predicted"/>
<dbReference type="PROSITE" id="PS50292">
    <property type="entry name" value="PEROXIDASE_3"/>
    <property type="match status" value="1"/>
</dbReference>
<evidence type="ECO:0000256" key="3">
    <source>
        <dbReference type="ARBA" id="ARBA00023180"/>
    </source>
</evidence>
<dbReference type="Proteomes" id="UP000594262">
    <property type="component" value="Unplaced"/>
</dbReference>
<sequence>MTTFNLSYFLEGTKIQRYYQTAEDMLKSTTLFLSAIAMVIVTGGAISLENLEENYKRFIGGFLNNIEGENNKPSKATSKVTQKGGVFADCQKRRSTIDCSKASKNFRSIDGLCNNLDHPEWGATKTPVKRLIEALYADGVATARGFPNTPVIPTANEVSKAAFTVEQKSMSNSEGFAVSFMAFAQFVDHDMTDVEMQVCKYKKYGSCDNIEESFKYPCLPILFNNNNLNDNSKNTPCTPFHQSVSMCKKDENNVDEVREVPNRVSSFLDGSQIYGAEADLADALRSTTDRAKMNLTCDGLLPVMLIPGVSACSFLQNIDGLKKRSACRVLGGCSFVGDPRGDDNIPLHTMHTLWLRNHNKIVDGLRAQNPNMYTDETLYQTARKINTGIWAHLAFDEYLPDLVKLPVYTEYKANTDPSIINAFNTAAFRYGHSLVPNSFDQNDNAFNRLADPISLQDALNNREPVNFRGIEPIWFGLTGNKSARVDYKFADGIARKLFVRPQEKLYRDLLAINIQRGRDHGLQTYGHYRKLCKLATLESWKEAEDKKVFFKAAREGLQRIFKHPNDVDLYAAGVSEIHATGSELGPTFQCLVKKQFSAIRDGDRFFWRSPKVFSEAQRNAIEAVSFASILCDNLNGIVSIQPKALRVPNTVDNQRTECGNIKKLDLSKWKID</sequence>
<comment type="subcellular location">
    <subcellularLocation>
        <location evidence="1">Secreted</location>
    </subcellularLocation>
</comment>
<dbReference type="GO" id="GO:0046872">
    <property type="term" value="F:metal ion binding"/>
    <property type="evidence" value="ECO:0007669"/>
    <property type="project" value="UniProtKB-KW"/>
</dbReference>
<keyword evidence="6" id="KW-1185">Reference proteome</keyword>
<dbReference type="GO" id="GO:0005576">
    <property type="term" value="C:extracellular region"/>
    <property type="evidence" value="ECO:0007669"/>
    <property type="project" value="UniProtKB-SubCell"/>
</dbReference>
<dbReference type="GO" id="GO:0006979">
    <property type="term" value="P:response to oxidative stress"/>
    <property type="evidence" value="ECO:0007669"/>
    <property type="project" value="InterPro"/>
</dbReference>
<keyword evidence="3" id="KW-0325">Glycoprotein</keyword>
<dbReference type="InterPro" id="IPR019791">
    <property type="entry name" value="Haem_peroxidase_animal"/>
</dbReference>
<dbReference type="PRINTS" id="PR00457">
    <property type="entry name" value="ANPEROXIDASE"/>
</dbReference>
<dbReference type="GO" id="GO:0004601">
    <property type="term" value="F:peroxidase activity"/>
    <property type="evidence" value="ECO:0007669"/>
    <property type="project" value="InterPro"/>
</dbReference>
<evidence type="ECO:0000256" key="2">
    <source>
        <dbReference type="ARBA" id="ARBA00022525"/>
    </source>
</evidence>
<dbReference type="AlphaFoldDB" id="A0A7M6DK21"/>
<dbReference type="InterPro" id="IPR037120">
    <property type="entry name" value="Haem_peroxidase_sf_animal"/>
</dbReference>
<dbReference type="Gene3D" id="1.10.640.10">
    <property type="entry name" value="Haem peroxidase domain superfamily, animal type"/>
    <property type="match status" value="1"/>
</dbReference>
<dbReference type="OrthoDB" id="823504at2759"/>
<dbReference type="PANTHER" id="PTHR11475">
    <property type="entry name" value="OXIDASE/PEROXIDASE"/>
    <property type="match status" value="1"/>
</dbReference>
<keyword evidence="4" id="KW-0408">Iron</keyword>
<dbReference type="InterPro" id="IPR010255">
    <property type="entry name" value="Haem_peroxidase_sf"/>
</dbReference>
<dbReference type="SUPFAM" id="SSF48113">
    <property type="entry name" value="Heme-dependent peroxidases"/>
    <property type="match status" value="1"/>
</dbReference>